<dbReference type="InterPro" id="IPR044730">
    <property type="entry name" value="RNase_H-like_dom_plant"/>
</dbReference>
<gene>
    <name evidence="2" type="ORF">PVK06_013020</name>
</gene>
<reference evidence="2 3" key="1">
    <citation type="submission" date="2023-03" db="EMBL/GenBank/DDBJ databases">
        <title>WGS of Gossypium arboreum.</title>
        <authorList>
            <person name="Yu D."/>
        </authorList>
    </citation>
    <scope>NUCLEOTIDE SEQUENCE [LARGE SCALE GENOMIC DNA]</scope>
    <source>
        <tissue evidence="2">Leaf</tissue>
    </source>
</reference>
<accession>A0ABR0QD34</accession>
<dbReference type="PANTHER" id="PTHR47723">
    <property type="entry name" value="OS05G0353850 PROTEIN"/>
    <property type="match status" value="1"/>
</dbReference>
<keyword evidence="3" id="KW-1185">Reference proteome</keyword>
<dbReference type="InterPro" id="IPR053151">
    <property type="entry name" value="RNase_H-like"/>
</dbReference>
<sequence length="159" mass="18460">MMLNDKLFFPYYAGGCGYKCYMGEGLHRIEHQYNAFYSNSNRGSNANWLCGFFTRVGKDSIFRVEAIAILEELSIAWERNFRQIDVECDNALLVETILSGGVASTKMMQLCLIHQLLTQNKSNFIIFQDLKTKLPTKWQNMLLMVYHDYSIWKSPKFAT</sequence>
<comment type="caution">
    <text evidence="2">The sequence shown here is derived from an EMBL/GenBank/DDBJ whole genome shotgun (WGS) entry which is preliminary data.</text>
</comment>
<organism evidence="2 3">
    <name type="scientific">Gossypium arboreum</name>
    <name type="common">Tree cotton</name>
    <name type="synonym">Gossypium nanking</name>
    <dbReference type="NCBI Taxonomy" id="29729"/>
    <lineage>
        <taxon>Eukaryota</taxon>
        <taxon>Viridiplantae</taxon>
        <taxon>Streptophyta</taxon>
        <taxon>Embryophyta</taxon>
        <taxon>Tracheophyta</taxon>
        <taxon>Spermatophyta</taxon>
        <taxon>Magnoliopsida</taxon>
        <taxon>eudicotyledons</taxon>
        <taxon>Gunneridae</taxon>
        <taxon>Pentapetalae</taxon>
        <taxon>rosids</taxon>
        <taxon>malvids</taxon>
        <taxon>Malvales</taxon>
        <taxon>Malvaceae</taxon>
        <taxon>Malvoideae</taxon>
        <taxon>Gossypium</taxon>
    </lineage>
</organism>
<dbReference type="PANTHER" id="PTHR47723:SF24">
    <property type="entry name" value="RNASE H TYPE-1 DOMAIN-CONTAINING PROTEIN"/>
    <property type="match status" value="1"/>
</dbReference>
<name>A0ABR0QD34_GOSAR</name>
<dbReference type="Proteomes" id="UP001358586">
    <property type="component" value="Chromosome 4"/>
</dbReference>
<dbReference type="Pfam" id="PF13456">
    <property type="entry name" value="RVT_3"/>
    <property type="match status" value="1"/>
</dbReference>
<evidence type="ECO:0000259" key="1">
    <source>
        <dbReference type="Pfam" id="PF13456"/>
    </source>
</evidence>
<evidence type="ECO:0000313" key="3">
    <source>
        <dbReference type="Proteomes" id="UP001358586"/>
    </source>
</evidence>
<protein>
    <recommendedName>
        <fullName evidence="1">RNase H type-1 domain-containing protein</fullName>
    </recommendedName>
</protein>
<evidence type="ECO:0000313" key="2">
    <source>
        <dbReference type="EMBL" id="KAK5837210.1"/>
    </source>
</evidence>
<dbReference type="InterPro" id="IPR002156">
    <property type="entry name" value="RNaseH_domain"/>
</dbReference>
<dbReference type="CDD" id="cd06222">
    <property type="entry name" value="RNase_H_like"/>
    <property type="match status" value="1"/>
</dbReference>
<proteinExistence type="predicted"/>
<feature type="domain" description="RNase H type-1" evidence="1">
    <location>
        <begin position="43"/>
        <end position="113"/>
    </location>
</feature>
<dbReference type="EMBL" id="JARKNE010000004">
    <property type="protein sequence ID" value="KAK5837210.1"/>
    <property type="molecule type" value="Genomic_DNA"/>
</dbReference>